<evidence type="ECO:0000256" key="3">
    <source>
        <dbReference type="ARBA" id="ARBA00023043"/>
    </source>
</evidence>
<sequence length="300" mass="32670">MSSVQSSAKNYLPDGSDDFDDLCDVVLIADGQKFPAHGAFLGLHSHYFRRTIKELRKAKGASGQADGKLSILLDDSTSVEDVELMLAFVYGKRTALETADEASRLILLASKYDMPAFVRQADRKILELSGSLCFVDPAAGAKKTPRKSSRCLDAGYWLGVADTLGLDDLRLQCQYIIFRDMATHIRATHSRPELERAIASLDGYGVSGSSMAAVAAVLMELVARKEIDSHYFDARKCPSCGFKPVAPLVGGAESVECPSCARPVSTWSSSLGTWDTRYLAEKREEICDGLKKFALQAPSK</sequence>
<protein>
    <recommendedName>
        <fullName evidence="4">BTB domain-containing protein</fullName>
    </recommendedName>
</protein>
<keyword evidence="6" id="KW-1185">Reference proteome</keyword>
<keyword evidence="2" id="KW-0677">Repeat</keyword>
<comment type="pathway">
    <text evidence="1">Protein modification; protein ubiquitination.</text>
</comment>
<proteinExistence type="predicted"/>
<reference evidence="5" key="1">
    <citation type="submission" date="2020-12" db="EMBL/GenBank/DDBJ databases">
        <authorList>
            <person name="Iha C."/>
        </authorList>
    </citation>
    <scope>NUCLEOTIDE SEQUENCE</scope>
</reference>
<dbReference type="AlphaFoldDB" id="A0A8S1IQN8"/>
<comment type="caution">
    <text evidence="5">The sequence shown here is derived from an EMBL/GenBank/DDBJ whole genome shotgun (WGS) entry which is preliminary data.</text>
</comment>
<dbReference type="SUPFAM" id="SSF54695">
    <property type="entry name" value="POZ domain"/>
    <property type="match status" value="1"/>
</dbReference>
<gene>
    <name evidence="5" type="ORF">OSTQU699_LOCUS2638</name>
</gene>
<dbReference type="InterPro" id="IPR000210">
    <property type="entry name" value="BTB/POZ_dom"/>
</dbReference>
<evidence type="ECO:0000256" key="1">
    <source>
        <dbReference type="ARBA" id="ARBA00004906"/>
    </source>
</evidence>
<dbReference type="Gene3D" id="3.30.710.10">
    <property type="entry name" value="Potassium Channel Kv1.1, Chain A"/>
    <property type="match status" value="1"/>
</dbReference>
<dbReference type="CDD" id="cd18186">
    <property type="entry name" value="BTB_POZ_ZBTB_KLHL-like"/>
    <property type="match status" value="1"/>
</dbReference>
<dbReference type="InterPro" id="IPR011333">
    <property type="entry name" value="SKP1/BTB/POZ_sf"/>
</dbReference>
<feature type="domain" description="BTB" evidence="4">
    <location>
        <begin position="23"/>
        <end position="98"/>
    </location>
</feature>
<evidence type="ECO:0000313" key="6">
    <source>
        <dbReference type="Proteomes" id="UP000708148"/>
    </source>
</evidence>
<accession>A0A8S1IQN8</accession>
<evidence type="ECO:0000313" key="5">
    <source>
        <dbReference type="EMBL" id="CAD7697277.1"/>
    </source>
</evidence>
<evidence type="ECO:0000259" key="4">
    <source>
        <dbReference type="PROSITE" id="PS50097"/>
    </source>
</evidence>
<dbReference type="GO" id="GO:0005737">
    <property type="term" value="C:cytoplasm"/>
    <property type="evidence" value="ECO:0007669"/>
    <property type="project" value="TreeGrafter"/>
</dbReference>
<keyword evidence="3" id="KW-0040">ANK repeat</keyword>
<dbReference type="PANTHER" id="PTHR46231:SF1">
    <property type="entry name" value="ANKYRIN REPEAT AND BTB_POZ DOMAIN-CONTAINING PROTEIN 1"/>
    <property type="match status" value="1"/>
</dbReference>
<dbReference type="GO" id="GO:0000151">
    <property type="term" value="C:ubiquitin ligase complex"/>
    <property type="evidence" value="ECO:0007669"/>
    <property type="project" value="TreeGrafter"/>
</dbReference>
<dbReference type="OrthoDB" id="6359943at2759"/>
<organism evidence="5 6">
    <name type="scientific">Ostreobium quekettii</name>
    <dbReference type="NCBI Taxonomy" id="121088"/>
    <lineage>
        <taxon>Eukaryota</taxon>
        <taxon>Viridiplantae</taxon>
        <taxon>Chlorophyta</taxon>
        <taxon>core chlorophytes</taxon>
        <taxon>Ulvophyceae</taxon>
        <taxon>TCBD clade</taxon>
        <taxon>Bryopsidales</taxon>
        <taxon>Ostreobineae</taxon>
        <taxon>Ostreobiaceae</taxon>
        <taxon>Ostreobium</taxon>
    </lineage>
</organism>
<dbReference type="EMBL" id="CAJHUC010000634">
    <property type="protein sequence ID" value="CAD7697277.1"/>
    <property type="molecule type" value="Genomic_DNA"/>
</dbReference>
<dbReference type="PANTHER" id="PTHR46231">
    <property type="entry name" value="ANKYRIN REPEAT AND BTB/POZ DOMAIN-CONTAINING PROTEIN 1"/>
    <property type="match status" value="1"/>
</dbReference>
<dbReference type="Proteomes" id="UP000708148">
    <property type="component" value="Unassembled WGS sequence"/>
</dbReference>
<dbReference type="InterPro" id="IPR044515">
    <property type="entry name" value="ABTB1"/>
</dbReference>
<dbReference type="SMART" id="SM00225">
    <property type="entry name" value="BTB"/>
    <property type="match status" value="1"/>
</dbReference>
<dbReference type="PROSITE" id="PS50097">
    <property type="entry name" value="BTB"/>
    <property type="match status" value="1"/>
</dbReference>
<evidence type="ECO:0000256" key="2">
    <source>
        <dbReference type="ARBA" id="ARBA00022737"/>
    </source>
</evidence>
<dbReference type="Pfam" id="PF00651">
    <property type="entry name" value="BTB"/>
    <property type="match status" value="1"/>
</dbReference>
<name>A0A8S1IQN8_9CHLO</name>